<evidence type="ECO:0000256" key="1">
    <source>
        <dbReference type="ARBA" id="ARBA00022603"/>
    </source>
</evidence>
<feature type="region of interest" description="Disordered" evidence="3">
    <location>
        <begin position="1"/>
        <end position="25"/>
    </location>
</feature>
<evidence type="ECO:0000313" key="6">
    <source>
        <dbReference type="Proteomes" id="UP000555564"/>
    </source>
</evidence>
<comment type="caution">
    <text evidence="5">The sequence shown here is derived from an EMBL/GenBank/DDBJ whole genome shotgun (WGS) entry which is preliminary data.</text>
</comment>
<keyword evidence="1 5" id="KW-0489">Methyltransferase</keyword>
<dbReference type="PANTHER" id="PTHR43861:SF1">
    <property type="entry name" value="TRANS-ACONITATE 2-METHYLTRANSFERASE"/>
    <property type="match status" value="1"/>
</dbReference>
<sequence>MDETLNTVQADAWNGPEGDNWAEHSERGDAGEITDALLAAAAVGPHDHVLDIGCGTGETTLIAASRAPQGRAHGVDLSDVMLRRAKERAAAAGLANATFLRADVQCHPFVPGSFTVAISRFGVMFFADPVAAFANVATALRSGGRLVFVCPGPMSASPWYTTPMTALCHHLGRPGLPDSSMFSLADPVHITTVLHRAGYTDVRVKPLRAPLGFGPDLTTATGFYLNSGPLRALQETTGLTQETARHILAEALLPHLTPAGVQISGTHWLVEGTRD</sequence>
<protein>
    <submittedName>
        <fullName evidence="5">SAM-dependent methyltransferase</fullName>
    </submittedName>
</protein>
<gene>
    <name evidence="5" type="ORF">BJ992_001407</name>
</gene>
<evidence type="ECO:0000256" key="2">
    <source>
        <dbReference type="ARBA" id="ARBA00022679"/>
    </source>
</evidence>
<organism evidence="5 6">
    <name type="scientific">Sphaerisporangium rubeum</name>
    <dbReference type="NCBI Taxonomy" id="321317"/>
    <lineage>
        <taxon>Bacteria</taxon>
        <taxon>Bacillati</taxon>
        <taxon>Actinomycetota</taxon>
        <taxon>Actinomycetes</taxon>
        <taxon>Streptosporangiales</taxon>
        <taxon>Streptosporangiaceae</taxon>
        <taxon>Sphaerisporangium</taxon>
    </lineage>
</organism>
<dbReference type="GO" id="GO:0008168">
    <property type="term" value="F:methyltransferase activity"/>
    <property type="evidence" value="ECO:0007669"/>
    <property type="project" value="UniProtKB-KW"/>
</dbReference>
<reference evidence="5 6" key="1">
    <citation type="submission" date="2020-08" db="EMBL/GenBank/DDBJ databases">
        <title>Sequencing the genomes of 1000 actinobacteria strains.</title>
        <authorList>
            <person name="Klenk H.-P."/>
        </authorList>
    </citation>
    <scope>NUCLEOTIDE SEQUENCE [LARGE SCALE GENOMIC DNA]</scope>
    <source>
        <strain evidence="5 6">DSM 44936</strain>
    </source>
</reference>
<dbReference type="Proteomes" id="UP000555564">
    <property type="component" value="Unassembled WGS sequence"/>
</dbReference>
<dbReference type="CDD" id="cd02440">
    <property type="entry name" value="AdoMet_MTases"/>
    <property type="match status" value="1"/>
</dbReference>
<dbReference type="InterPro" id="IPR029063">
    <property type="entry name" value="SAM-dependent_MTases_sf"/>
</dbReference>
<dbReference type="Gene3D" id="3.40.50.150">
    <property type="entry name" value="Vaccinia Virus protein VP39"/>
    <property type="match status" value="1"/>
</dbReference>
<feature type="domain" description="Methyltransferase" evidence="4">
    <location>
        <begin position="49"/>
        <end position="144"/>
    </location>
</feature>
<name>A0A7X0IB85_9ACTN</name>
<keyword evidence="2 5" id="KW-0808">Transferase</keyword>
<dbReference type="GO" id="GO:0032259">
    <property type="term" value="P:methylation"/>
    <property type="evidence" value="ECO:0007669"/>
    <property type="project" value="UniProtKB-KW"/>
</dbReference>
<dbReference type="PANTHER" id="PTHR43861">
    <property type="entry name" value="TRANS-ACONITATE 2-METHYLTRANSFERASE-RELATED"/>
    <property type="match status" value="1"/>
</dbReference>
<keyword evidence="6" id="KW-1185">Reference proteome</keyword>
<proteinExistence type="predicted"/>
<dbReference type="SUPFAM" id="SSF53335">
    <property type="entry name" value="S-adenosyl-L-methionine-dependent methyltransferases"/>
    <property type="match status" value="1"/>
</dbReference>
<evidence type="ECO:0000313" key="5">
    <source>
        <dbReference type="EMBL" id="MBB6471976.1"/>
    </source>
</evidence>
<dbReference type="AlphaFoldDB" id="A0A7X0IB85"/>
<dbReference type="InterPro" id="IPR041698">
    <property type="entry name" value="Methyltransf_25"/>
</dbReference>
<dbReference type="Pfam" id="PF13649">
    <property type="entry name" value="Methyltransf_25"/>
    <property type="match status" value="1"/>
</dbReference>
<evidence type="ECO:0000256" key="3">
    <source>
        <dbReference type="SAM" id="MobiDB-lite"/>
    </source>
</evidence>
<accession>A0A7X0IB85</accession>
<evidence type="ECO:0000259" key="4">
    <source>
        <dbReference type="Pfam" id="PF13649"/>
    </source>
</evidence>
<dbReference type="RefSeq" id="WP_184979112.1">
    <property type="nucleotide sequence ID" value="NZ_BAAALO010000050.1"/>
</dbReference>
<dbReference type="EMBL" id="JACHIU010000001">
    <property type="protein sequence ID" value="MBB6471976.1"/>
    <property type="molecule type" value="Genomic_DNA"/>
</dbReference>